<dbReference type="InterPro" id="IPR037038">
    <property type="entry name" value="HepT-like_sf"/>
</dbReference>
<dbReference type="Pfam" id="PF01934">
    <property type="entry name" value="HepT-like"/>
    <property type="match status" value="1"/>
</dbReference>
<dbReference type="GO" id="GO:0016787">
    <property type="term" value="F:hydrolase activity"/>
    <property type="evidence" value="ECO:0007669"/>
    <property type="project" value="UniProtKB-KW"/>
</dbReference>
<evidence type="ECO:0008006" key="9">
    <source>
        <dbReference type="Google" id="ProtNLM"/>
    </source>
</evidence>
<name>A0A140LCU0_9FIRM</name>
<sequence>MAGMRDILIHEYFGVDIKLVWNTIQEDLPKIEKPLRDILAKIREKS</sequence>
<keyword evidence="4" id="KW-0547">Nucleotide-binding</keyword>
<dbReference type="InParanoid" id="A0A140LCU0"/>
<evidence type="ECO:0000256" key="3">
    <source>
        <dbReference type="ARBA" id="ARBA00022722"/>
    </source>
</evidence>
<keyword evidence="1" id="KW-0597">Phosphoprotein</keyword>
<evidence type="ECO:0000256" key="5">
    <source>
        <dbReference type="ARBA" id="ARBA00022801"/>
    </source>
</evidence>
<proteinExistence type="inferred from homology"/>
<dbReference type="PANTHER" id="PTHR34139:SF1">
    <property type="entry name" value="RNASE MJ1380-RELATED"/>
    <property type="match status" value="1"/>
</dbReference>
<evidence type="ECO:0000256" key="4">
    <source>
        <dbReference type="ARBA" id="ARBA00022741"/>
    </source>
</evidence>
<protein>
    <recommendedName>
        <fullName evidence="9">DUF86 domain-containing protein</fullName>
    </recommendedName>
</protein>
<dbReference type="PATRIC" id="fig|520764.3.peg.455"/>
<dbReference type="EMBL" id="LOED01000003">
    <property type="protein sequence ID" value="KXG78365.1"/>
    <property type="molecule type" value="Genomic_DNA"/>
</dbReference>
<evidence type="ECO:0000313" key="7">
    <source>
        <dbReference type="EMBL" id="KXG78365.1"/>
    </source>
</evidence>
<comment type="similarity">
    <text evidence="6">Belongs to the HepT RNase toxin family.</text>
</comment>
<dbReference type="PANTHER" id="PTHR34139">
    <property type="entry name" value="UPF0331 PROTEIN MJ0127"/>
    <property type="match status" value="1"/>
</dbReference>
<dbReference type="GO" id="GO:0110001">
    <property type="term" value="C:toxin-antitoxin complex"/>
    <property type="evidence" value="ECO:0007669"/>
    <property type="project" value="InterPro"/>
</dbReference>
<dbReference type="AlphaFoldDB" id="A0A140LCU0"/>
<keyword evidence="3" id="KW-0540">Nuclease</keyword>
<dbReference type="InterPro" id="IPR008201">
    <property type="entry name" value="HepT-like"/>
</dbReference>
<keyword evidence="8" id="KW-1185">Reference proteome</keyword>
<evidence type="ECO:0000313" key="8">
    <source>
        <dbReference type="Proteomes" id="UP000070427"/>
    </source>
</evidence>
<organism evidence="7 8">
    <name type="scientific">Fervidicola ferrireducens</name>
    <dbReference type="NCBI Taxonomy" id="520764"/>
    <lineage>
        <taxon>Bacteria</taxon>
        <taxon>Bacillati</taxon>
        <taxon>Bacillota</taxon>
        <taxon>Clostridia</taxon>
        <taxon>Thermosediminibacterales</taxon>
        <taxon>Thermosediminibacteraceae</taxon>
        <taxon>Fervidicola</taxon>
    </lineage>
</organism>
<keyword evidence="5" id="KW-0378">Hydrolase</keyword>
<dbReference type="Proteomes" id="UP000070427">
    <property type="component" value="Unassembled WGS sequence"/>
</dbReference>
<keyword evidence="2" id="KW-1277">Toxin-antitoxin system</keyword>
<reference evidence="7 8" key="1">
    <citation type="submission" date="2015-12" db="EMBL/GenBank/DDBJ databases">
        <title>Draft genome sequnece of Fervidicola ferrireducens strain Y170.</title>
        <authorList>
            <person name="Patel B.K."/>
        </authorList>
    </citation>
    <scope>NUCLEOTIDE SEQUENCE [LARGE SCALE GENOMIC DNA]</scope>
    <source>
        <strain evidence="7 8">Y170</strain>
    </source>
</reference>
<evidence type="ECO:0000256" key="2">
    <source>
        <dbReference type="ARBA" id="ARBA00022649"/>
    </source>
</evidence>
<evidence type="ECO:0000256" key="1">
    <source>
        <dbReference type="ARBA" id="ARBA00022553"/>
    </source>
</evidence>
<accession>A0A140LCU0</accession>
<dbReference type="STRING" id="520764.AN618_04310"/>
<dbReference type="GO" id="GO:0000166">
    <property type="term" value="F:nucleotide binding"/>
    <property type="evidence" value="ECO:0007669"/>
    <property type="project" value="UniProtKB-KW"/>
</dbReference>
<dbReference type="GO" id="GO:0004540">
    <property type="term" value="F:RNA nuclease activity"/>
    <property type="evidence" value="ECO:0007669"/>
    <property type="project" value="InterPro"/>
</dbReference>
<comment type="caution">
    <text evidence="7">The sequence shown here is derived from an EMBL/GenBank/DDBJ whole genome shotgun (WGS) entry which is preliminary data.</text>
</comment>
<dbReference type="Gene3D" id="1.20.120.580">
    <property type="entry name" value="bsu32300-like"/>
    <property type="match status" value="1"/>
</dbReference>
<dbReference type="InterPro" id="IPR051813">
    <property type="entry name" value="HepT_RNase_toxin"/>
</dbReference>
<evidence type="ECO:0000256" key="6">
    <source>
        <dbReference type="ARBA" id="ARBA00024207"/>
    </source>
</evidence>
<gene>
    <name evidence="7" type="ORF">AN618_04310</name>
</gene>